<dbReference type="OrthoDB" id="6038700at2759"/>
<gene>
    <name evidence="2" type="primary">106051059</name>
</gene>
<feature type="region of interest" description="Disordered" evidence="1">
    <location>
        <begin position="1"/>
        <end position="28"/>
    </location>
</feature>
<accession>A0A2C9LNQ4</accession>
<dbReference type="VEuPathDB" id="VectorBase:BGLB033181"/>
<protein>
    <submittedName>
        <fullName evidence="2">Uncharacterized protein</fullName>
    </submittedName>
</protein>
<reference evidence="2" key="1">
    <citation type="submission" date="2020-05" db="UniProtKB">
        <authorList>
            <consortium name="EnsemblMetazoa"/>
        </authorList>
    </citation>
    <scope>IDENTIFICATION</scope>
    <source>
        <strain evidence="2">BB02</strain>
    </source>
</reference>
<sequence>MSQLRSCQTLPPTVTPTMLEERPPIARNGGSFMATQKGWPPFVPGYFGPFSLPPRRQSAILDLKDKRDGTDAKGPGNPRWAEGSWPLPYHTLYFDPQVEGDWVHFERFMPPGQMVRRAWPLEPMEEVRFPEKDIASPQYLDRKNYRGYHYISNYTNRRIVGDPGAPWNKKGDLAYKSWATIIPDVDI</sequence>
<feature type="compositionally biased region" description="Polar residues" evidence="1">
    <location>
        <begin position="1"/>
        <end position="16"/>
    </location>
</feature>
<dbReference type="VEuPathDB" id="VectorBase:BGLAX_041348"/>
<dbReference type="AlphaFoldDB" id="A0A2C9LNQ4"/>
<proteinExistence type="predicted"/>
<name>A0A2C9LNQ4_BIOGL</name>
<evidence type="ECO:0000313" key="3">
    <source>
        <dbReference type="Proteomes" id="UP000076420"/>
    </source>
</evidence>
<dbReference type="Proteomes" id="UP000076420">
    <property type="component" value="Unassembled WGS sequence"/>
</dbReference>
<dbReference type="RefSeq" id="XP_013061637.2">
    <property type="nucleotide sequence ID" value="XM_013206183.2"/>
</dbReference>
<evidence type="ECO:0000313" key="2">
    <source>
        <dbReference type="EnsemblMetazoa" id="BGLB033181-PA"/>
    </source>
</evidence>
<evidence type="ECO:0000256" key="1">
    <source>
        <dbReference type="SAM" id="MobiDB-lite"/>
    </source>
</evidence>
<organism evidence="2 3">
    <name type="scientific">Biomphalaria glabrata</name>
    <name type="common">Bloodfluke planorb</name>
    <name type="synonym">Freshwater snail</name>
    <dbReference type="NCBI Taxonomy" id="6526"/>
    <lineage>
        <taxon>Eukaryota</taxon>
        <taxon>Metazoa</taxon>
        <taxon>Spiralia</taxon>
        <taxon>Lophotrochozoa</taxon>
        <taxon>Mollusca</taxon>
        <taxon>Gastropoda</taxon>
        <taxon>Heterobranchia</taxon>
        <taxon>Euthyneura</taxon>
        <taxon>Panpulmonata</taxon>
        <taxon>Hygrophila</taxon>
        <taxon>Lymnaeoidea</taxon>
        <taxon>Planorbidae</taxon>
        <taxon>Biomphalaria</taxon>
    </lineage>
</organism>
<dbReference type="KEGG" id="bgt:106051059"/>
<dbReference type="EnsemblMetazoa" id="BGLB033181-RA">
    <property type="protein sequence ID" value="BGLB033181-PA"/>
    <property type="gene ID" value="BGLB033181"/>
</dbReference>